<protein>
    <submittedName>
        <fullName evidence="1">Uncharacterized protein</fullName>
    </submittedName>
</protein>
<name>A0A9P8UK28_9PEZI</name>
<accession>A0A9P8UK28</accession>
<dbReference type="OrthoDB" id="5240432at2759"/>
<evidence type="ECO:0000313" key="1">
    <source>
        <dbReference type="EMBL" id="KAH6653652.1"/>
    </source>
</evidence>
<comment type="caution">
    <text evidence="1">The sequence shown here is derived from an EMBL/GenBank/DDBJ whole genome shotgun (WGS) entry which is preliminary data.</text>
</comment>
<dbReference type="AlphaFoldDB" id="A0A9P8UK28"/>
<dbReference type="SUPFAM" id="SSF69322">
    <property type="entry name" value="Tricorn protease domain 2"/>
    <property type="match status" value="1"/>
</dbReference>
<dbReference type="GeneID" id="70132070"/>
<gene>
    <name evidence="1" type="ORF">BKA67DRAFT_570762</name>
</gene>
<sequence length="179" mass="20146">MSLLGAAGPYGTVWSFAFSHDERVQIWDAVTGAERQVLQTGFVYDLHFDLGGKQLLTDKGAFSIAPLEKDMPDQDYSDVLHNHATRDALVSARQPESYGISQDSRWIMFGEKSVLWLPPEYRSGRSAISGDTIVIGCQNGKVLIMCFKQSLYFFAREGPRVSPLFIFYRHQLRNSSGIF</sequence>
<organism evidence="1 2">
    <name type="scientific">Truncatella angustata</name>
    <dbReference type="NCBI Taxonomy" id="152316"/>
    <lineage>
        <taxon>Eukaryota</taxon>
        <taxon>Fungi</taxon>
        <taxon>Dikarya</taxon>
        <taxon>Ascomycota</taxon>
        <taxon>Pezizomycotina</taxon>
        <taxon>Sordariomycetes</taxon>
        <taxon>Xylariomycetidae</taxon>
        <taxon>Amphisphaeriales</taxon>
        <taxon>Sporocadaceae</taxon>
        <taxon>Truncatella</taxon>
    </lineage>
</organism>
<reference evidence="1" key="1">
    <citation type="journal article" date="2021" name="Nat. Commun.">
        <title>Genetic determinants of endophytism in the Arabidopsis root mycobiome.</title>
        <authorList>
            <person name="Mesny F."/>
            <person name="Miyauchi S."/>
            <person name="Thiergart T."/>
            <person name="Pickel B."/>
            <person name="Atanasova L."/>
            <person name="Karlsson M."/>
            <person name="Huettel B."/>
            <person name="Barry K.W."/>
            <person name="Haridas S."/>
            <person name="Chen C."/>
            <person name="Bauer D."/>
            <person name="Andreopoulos W."/>
            <person name="Pangilinan J."/>
            <person name="LaButti K."/>
            <person name="Riley R."/>
            <person name="Lipzen A."/>
            <person name="Clum A."/>
            <person name="Drula E."/>
            <person name="Henrissat B."/>
            <person name="Kohler A."/>
            <person name="Grigoriev I.V."/>
            <person name="Martin F.M."/>
            <person name="Hacquard S."/>
        </authorList>
    </citation>
    <scope>NUCLEOTIDE SEQUENCE</scope>
    <source>
        <strain evidence="1">MPI-SDFR-AT-0073</strain>
    </source>
</reference>
<keyword evidence="2" id="KW-1185">Reference proteome</keyword>
<dbReference type="EMBL" id="JAGPXC010000005">
    <property type="protein sequence ID" value="KAH6653652.1"/>
    <property type="molecule type" value="Genomic_DNA"/>
</dbReference>
<evidence type="ECO:0000313" key="2">
    <source>
        <dbReference type="Proteomes" id="UP000758603"/>
    </source>
</evidence>
<dbReference type="Proteomes" id="UP000758603">
    <property type="component" value="Unassembled WGS sequence"/>
</dbReference>
<proteinExistence type="predicted"/>
<dbReference type="RefSeq" id="XP_045957929.1">
    <property type="nucleotide sequence ID" value="XM_046103178.1"/>
</dbReference>